<dbReference type="InterPro" id="IPR018392">
    <property type="entry name" value="LysM"/>
</dbReference>
<keyword evidence="3" id="KW-0732">Signal</keyword>
<dbReference type="Gene3D" id="2.70.70.10">
    <property type="entry name" value="Glucose Permease (Domain IIA)"/>
    <property type="match status" value="1"/>
</dbReference>
<name>A0ABP9FBG2_9GAMM</name>
<keyword evidence="6" id="KW-1185">Reference proteome</keyword>
<dbReference type="Pfam" id="PF01551">
    <property type="entry name" value="Peptidase_M23"/>
    <property type="match status" value="1"/>
</dbReference>
<dbReference type="RefSeq" id="WP_345336629.1">
    <property type="nucleotide sequence ID" value="NZ_BAABJZ010000098.1"/>
</dbReference>
<dbReference type="InterPro" id="IPR011055">
    <property type="entry name" value="Dup_hybrid_motif"/>
</dbReference>
<dbReference type="Pfam" id="PF01476">
    <property type="entry name" value="LysM"/>
    <property type="match status" value="1"/>
</dbReference>
<dbReference type="CDD" id="cd12797">
    <property type="entry name" value="M23_peptidase"/>
    <property type="match status" value="1"/>
</dbReference>
<dbReference type="SUPFAM" id="SSF51261">
    <property type="entry name" value="Duplicated hybrid motif"/>
    <property type="match status" value="1"/>
</dbReference>
<dbReference type="Proteomes" id="UP001499988">
    <property type="component" value="Unassembled WGS sequence"/>
</dbReference>
<feature type="domain" description="LysM" evidence="4">
    <location>
        <begin position="53"/>
        <end position="97"/>
    </location>
</feature>
<comment type="similarity">
    <text evidence="1">Belongs to the E.coli NlpD/Haemophilus LppB family.</text>
</comment>
<dbReference type="PROSITE" id="PS51782">
    <property type="entry name" value="LYSM"/>
    <property type="match status" value="1"/>
</dbReference>
<evidence type="ECO:0000313" key="6">
    <source>
        <dbReference type="Proteomes" id="UP001499988"/>
    </source>
</evidence>
<dbReference type="InterPro" id="IPR036779">
    <property type="entry name" value="LysM_dom_sf"/>
</dbReference>
<accession>A0ABP9FBG2</accession>
<evidence type="ECO:0000256" key="2">
    <source>
        <dbReference type="SAM" id="MobiDB-lite"/>
    </source>
</evidence>
<dbReference type="EMBL" id="BAABJZ010000098">
    <property type="protein sequence ID" value="GAA4897597.1"/>
    <property type="molecule type" value="Genomic_DNA"/>
</dbReference>
<dbReference type="InterPro" id="IPR016047">
    <property type="entry name" value="M23ase_b-sheet_dom"/>
</dbReference>
<comment type="caution">
    <text evidence="5">The sequence shown here is derived from an EMBL/GenBank/DDBJ whole genome shotgun (WGS) entry which is preliminary data.</text>
</comment>
<feature type="signal peptide" evidence="3">
    <location>
        <begin position="1"/>
        <end position="31"/>
    </location>
</feature>
<evidence type="ECO:0000256" key="3">
    <source>
        <dbReference type="SAM" id="SignalP"/>
    </source>
</evidence>
<evidence type="ECO:0000259" key="4">
    <source>
        <dbReference type="PROSITE" id="PS51782"/>
    </source>
</evidence>
<proteinExistence type="inferred from homology"/>
<gene>
    <name evidence="5" type="ORF">GCM10023333_33670</name>
</gene>
<evidence type="ECO:0000313" key="5">
    <source>
        <dbReference type="EMBL" id="GAA4897597.1"/>
    </source>
</evidence>
<dbReference type="PROSITE" id="PS51257">
    <property type="entry name" value="PROKAR_LIPOPROTEIN"/>
    <property type="match status" value="1"/>
</dbReference>
<organism evidence="5 6">
    <name type="scientific">Ferrimonas pelagia</name>
    <dbReference type="NCBI Taxonomy" id="1177826"/>
    <lineage>
        <taxon>Bacteria</taxon>
        <taxon>Pseudomonadati</taxon>
        <taxon>Pseudomonadota</taxon>
        <taxon>Gammaproteobacteria</taxon>
        <taxon>Alteromonadales</taxon>
        <taxon>Ferrimonadaceae</taxon>
        <taxon>Ferrimonas</taxon>
    </lineage>
</organism>
<feature type="region of interest" description="Disordered" evidence="2">
    <location>
        <begin position="105"/>
        <end position="150"/>
    </location>
</feature>
<dbReference type="CDD" id="cd00118">
    <property type="entry name" value="LysM"/>
    <property type="match status" value="1"/>
</dbReference>
<dbReference type="Gene3D" id="3.10.350.10">
    <property type="entry name" value="LysM domain"/>
    <property type="match status" value="1"/>
</dbReference>
<dbReference type="InterPro" id="IPR050570">
    <property type="entry name" value="Cell_wall_metabolism_enzyme"/>
</dbReference>
<feature type="chain" id="PRO_5045633710" evidence="3">
    <location>
        <begin position="32"/>
        <end position="300"/>
    </location>
</feature>
<reference evidence="6" key="1">
    <citation type="journal article" date="2019" name="Int. J. Syst. Evol. Microbiol.">
        <title>The Global Catalogue of Microorganisms (GCM) 10K type strain sequencing project: providing services to taxonomists for standard genome sequencing and annotation.</title>
        <authorList>
            <consortium name="The Broad Institute Genomics Platform"/>
            <consortium name="The Broad Institute Genome Sequencing Center for Infectious Disease"/>
            <person name="Wu L."/>
            <person name="Ma J."/>
        </authorList>
    </citation>
    <scope>NUCLEOTIDE SEQUENCE [LARGE SCALE GENOMIC DNA]</scope>
    <source>
        <strain evidence="6">JCM 18401</strain>
    </source>
</reference>
<dbReference type="SMART" id="SM00257">
    <property type="entry name" value="LysM"/>
    <property type="match status" value="1"/>
</dbReference>
<dbReference type="PANTHER" id="PTHR21666:SF263">
    <property type="entry name" value="MUREIN HYDROLASE ACTIVATOR NLPD"/>
    <property type="match status" value="1"/>
</dbReference>
<dbReference type="PANTHER" id="PTHR21666">
    <property type="entry name" value="PEPTIDASE-RELATED"/>
    <property type="match status" value="1"/>
</dbReference>
<evidence type="ECO:0000256" key="1">
    <source>
        <dbReference type="ARBA" id="ARBA00038420"/>
    </source>
</evidence>
<feature type="compositionally biased region" description="Polar residues" evidence="2">
    <location>
        <begin position="105"/>
        <end position="124"/>
    </location>
</feature>
<protein>
    <submittedName>
        <fullName evidence="5">Peptidoglycan DD-metalloendopeptidase family protein</fullName>
    </submittedName>
</protein>
<sequence length="300" mass="32275">MKRMSARGLRAFMATLSVVLVVGCSLQQAPAPVSSLHTGSSYRERAPGSISGPSYTVKRGDTLYSIAWAADQDFRSLARRNQLDQSYTIYPGQILQLAASKKKSTTPVSSASAGQKSTKPSVNAPSEVKATVSTPTRQVKTVVDPTPQPRYAGAMSSQTVNKQAAAQTQQTAALPTKVSRWQWPTSGQVIRGFSSAEQGNKGLDIAAAEGTPVVSAATGRVVYAGSALRGYGKLIIVKHSDDYLSAYAHNKRILVKEKQQVSAGEKIAEVGKSDADRAMLHFEIRYQGKSVDPMRYLPRR</sequence>